<accession>A0A9Q5GQ67</accession>
<organism evidence="2 3">
    <name type="scientific">Chitinophaga solisilvae</name>
    <dbReference type="NCBI Taxonomy" id="1233460"/>
    <lineage>
        <taxon>Bacteria</taxon>
        <taxon>Pseudomonadati</taxon>
        <taxon>Bacteroidota</taxon>
        <taxon>Chitinophagia</taxon>
        <taxon>Chitinophagales</taxon>
        <taxon>Chitinophagaceae</taxon>
        <taxon>Chitinophaga</taxon>
    </lineage>
</organism>
<keyword evidence="3" id="KW-1185">Reference proteome</keyword>
<evidence type="ECO:0000256" key="1">
    <source>
        <dbReference type="SAM" id="SignalP"/>
    </source>
</evidence>
<feature type="signal peptide" evidence="1">
    <location>
        <begin position="1"/>
        <end position="25"/>
    </location>
</feature>
<evidence type="ECO:0000313" key="2">
    <source>
        <dbReference type="EMBL" id="NSL86647.1"/>
    </source>
</evidence>
<dbReference type="AlphaFoldDB" id="A0A9Q5GQ67"/>
<protein>
    <submittedName>
        <fullName evidence="2">Uncharacterized protein</fullName>
    </submittedName>
</protein>
<name>A0A9Q5GQ67_9BACT</name>
<proteinExistence type="predicted"/>
<evidence type="ECO:0000313" key="3">
    <source>
        <dbReference type="Proteomes" id="UP000281028"/>
    </source>
</evidence>
<dbReference type="Proteomes" id="UP000281028">
    <property type="component" value="Unassembled WGS sequence"/>
</dbReference>
<gene>
    <name evidence="2" type="ORF">ECE50_007390</name>
</gene>
<feature type="chain" id="PRO_5040185958" evidence="1">
    <location>
        <begin position="26"/>
        <end position="260"/>
    </location>
</feature>
<dbReference type="EMBL" id="RIAR02000001">
    <property type="protein sequence ID" value="NSL86647.1"/>
    <property type="molecule type" value="Genomic_DNA"/>
</dbReference>
<dbReference type="RefSeq" id="WP_160711023.1">
    <property type="nucleotide sequence ID" value="NZ_JAABOK010000001.1"/>
</dbReference>
<reference evidence="2" key="1">
    <citation type="submission" date="2020-05" db="EMBL/GenBank/DDBJ databases">
        <title>Chitinophaga laudate sp. nov., isolated from a tropical peat swamp.</title>
        <authorList>
            <person name="Goh C.B.S."/>
            <person name="Lee M.S."/>
            <person name="Parimannan S."/>
            <person name="Pasbakhsh P."/>
            <person name="Yule C.M."/>
            <person name="Rajandas H."/>
            <person name="Loke S."/>
            <person name="Croft L."/>
            <person name="Tan J.B.L."/>
        </authorList>
    </citation>
    <scope>NUCLEOTIDE SEQUENCE</scope>
    <source>
        <strain evidence="2">Mgbs1</strain>
    </source>
</reference>
<comment type="caution">
    <text evidence="2">The sequence shown here is derived from an EMBL/GenBank/DDBJ whole genome shotgun (WGS) entry which is preliminary data.</text>
</comment>
<keyword evidence="1" id="KW-0732">Signal</keyword>
<sequence length="260" mass="28156">MNKRKAILAGVGLVAAMLLQVRAQAQDDSNKWAPANIKIDGLATEWPKPLQFYNNDTKLFYTIANNKDTLFIIVSVPDKYSQLKIMKSGLTVSVSPSGKKKGGASVTFPLAAEISAPTDVPKESVERLTEEWRKQTLASVKEIKVDGLTGVTDGNVPVNNQYGIRTAAMLDGAGNLVCEMAAPFSVLGIPAGYDKSIAYHFKVNAISAAERREKEKAIRDKAAKAAQGQGGGPDQADQMNMMMFFSVDFWTKQVLATTPQ</sequence>